<protein>
    <submittedName>
        <fullName evidence="8">TonB-dependent receptor</fullName>
    </submittedName>
</protein>
<dbReference type="PANTHER" id="PTHR40980:SF3">
    <property type="entry name" value="TONB-DEPENDENT RECEPTOR-LIKE BETA-BARREL DOMAIN-CONTAINING PROTEIN"/>
    <property type="match status" value="1"/>
</dbReference>
<dbReference type="Pfam" id="PF00593">
    <property type="entry name" value="TonB_dep_Rec_b-barrel"/>
    <property type="match status" value="1"/>
</dbReference>
<dbReference type="GO" id="GO:0009279">
    <property type="term" value="C:cell outer membrane"/>
    <property type="evidence" value="ECO:0007669"/>
    <property type="project" value="UniProtKB-SubCell"/>
</dbReference>
<keyword evidence="2 4" id="KW-0472">Membrane</keyword>
<dbReference type="PANTHER" id="PTHR40980">
    <property type="entry name" value="PLUG DOMAIN-CONTAINING PROTEIN"/>
    <property type="match status" value="1"/>
</dbReference>
<keyword evidence="5" id="KW-0732">Signal</keyword>
<evidence type="ECO:0000256" key="5">
    <source>
        <dbReference type="SAM" id="SignalP"/>
    </source>
</evidence>
<evidence type="ECO:0000256" key="1">
    <source>
        <dbReference type="ARBA" id="ARBA00004442"/>
    </source>
</evidence>
<feature type="chain" id="PRO_5036958429" evidence="5">
    <location>
        <begin position="32"/>
        <end position="907"/>
    </location>
</feature>
<comment type="caution">
    <text evidence="8">The sequence shown here is derived from an EMBL/GenBank/DDBJ whole genome shotgun (WGS) entry which is preliminary data.</text>
</comment>
<evidence type="ECO:0000313" key="8">
    <source>
        <dbReference type="EMBL" id="MBE8718205.1"/>
    </source>
</evidence>
<dbReference type="InterPro" id="IPR000531">
    <property type="entry name" value="Beta-barrel_TonB"/>
</dbReference>
<dbReference type="InterPro" id="IPR012910">
    <property type="entry name" value="Plug_dom"/>
</dbReference>
<organism evidence="8 9">
    <name type="scientific">Cellvibrio polysaccharolyticus</name>
    <dbReference type="NCBI Taxonomy" id="2082724"/>
    <lineage>
        <taxon>Bacteria</taxon>
        <taxon>Pseudomonadati</taxon>
        <taxon>Pseudomonadota</taxon>
        <taxon>Gammaproteobacteria</taxon>
        <taxon>Cellvibrionales</taxon>
        <taxon>Cellvibrionaceae</taxon>
        <taxon>Cellvibrio</taxon>
    </lineage>
</organism>
<evidence type="ECO:0000313" key="9">
    <source>
        <dbReference type="Proteomes" id="UP000652567"/>
    </source>
</evidence>
<name>A0A928V6S6_9GAMM</name>
<dbReference type="CDD" id="cd01347">
    <property type="entry name" value="ligand_gated_channel"/>
    <property type="match status" value="1"/>
</dbReference>
<dbReference type="Gene3D" id="2.40.170.20">
    <property type="entry name" value="TonB-dependent receptor, beta-barrel domain"/>
    <property type="match status" value="1"/>
</dbReference>
<feature type="domain" description="TonB-dependent receptor plug" evidence="7">
    <location>
        <begin position="56"/>
        <end position="169"/>
    </location>
</feature>
<dbReference type="EMBL" id="PRDL01000001">
    <property type="protein sequence ID" value="MBE8718205.1"/>
    <property type="molecule type" value="Genomic_DNA"/>
</dbReference>
<dbReference type="InterPro" id="IPR036942">
    <property type="entry name" value="Beta-barrel_TonB_sf"/>
</dbReference>
<dbReference type="InterPro" id="IPR010104">
    <property type="entry name" value="TonB_rcpt_bac"/>
</dbReference>
<dbReference type="Gene3D" id="2.170.130.10">
    <property type="entry name" value="TonB-dependent receptor, plug domain"/>
    <property type="match status" value="1"/>
</dbReference>
<keyword evidence="9" id="KW-1185">Reference proteome</keyword>
<dbReference type="Pfam" id="PF07715">
    <property type="entry name" value="Plug"/>
    <property type="match status" value="1"/>
</dbReference>
<keyword evidence="3" id="KW-0998">Cell outer membrane</keyword>
<dbReference type="Proteomes" id="UP000652567">
    <property type="component" value="Unassembled WGS sequence"/>
</dbReference>
<gene>
    <name evidence="8" type="ORF">C4F51_13505</name>
</gene>
<dbReference type="InterPro" id="IPR037066">
    <property type="entry name" value="Plug_dom_sf"/>
</dbReference>
<keyword evidence="4" id="KW-0798">TonB box</keyword>
<dbReference type="AlphaFoldDB" id="A0A928V6S6"/>
<feature type="domain" description="TonB-dependent receptor-like beta-barrel" evidence="6">
    <location>
        <begin position="394"/>
        <end position="874"/>
    </location>
</feature>
<dbReference type="SUPFAM" id="SSF56935">
    <property type="entry name" value="Porins"/>
    <property type="match status" value="1"/>
</dbReference>
<evidence type="ECO:0000259" key="7">
    <source>
        <dbReference type="Pfam" id="PF07715"/>
    </source>
</evidence>
<accession>A0A928V6S6</accession>
<proteinExistence type="inferred from homology"/>
<dbReference type="NCBIfam" id="TIGR01782">
    <property type="entry name" value="TonB-Xanth-Caul"/>
    <property type="match status" value="1"/>
</dbReference>
<evidence type="ECO:0000256" key="4">
    <source>
        <dbReference type="RuleBase" id="RU003357"/>
    </source>
</evidence>
<evidence type="ECO:0000259" key="6">
    <source>
        <dbReference type="Pfam" id="PF00593"/>
    </source>
</evidence>
<keyword evidence="8" id="KW-0675">Receptor</keyword>
<comment type="similarity">
    <text evidence="4">Belongs to the TonB-dependent receptor family.</text>
</comment>
<comment type="subcellular location">
    <subcellularLocation>
        <location evidence="1 4">Cell outer membrane</location>
    </subcellularLocation>
</comment>
<evidence type="ECO:0000256" key="2">
    <source>
        <dbReference type="ARBA" id="ARBA00023136"/>
    </source>
</evidence>
<evidence type="ECO:0000256" key="3">
    <source>
        <dbReference type="ARBA" id="ARBA00023237"/>
    </source>
</evidence>
<sequence length="907" mass="99943">MKNSATKKPLCLAISAATLLFGLSTPLTATAQADTVEEVIVTGSFRESLAKAIDAKRNAANARESIMAEDMGKMPDLNLAESLQRIPGVAIAREAGEGRQVTIRGLGPAFTRSTLNGMEVPSSTDGLDSADGMNTSRAFDFNVFSSELFNRIDIHKSLQASVEEGGLAGTVDLYTAKPFDNPGLHVAFAGQAGYNDLTKEADPRGSFMISTTNEAETFGALLSVAYTERTVREEGAGTVRWQTPANNGRTWKAGSNPTIDGTLAAGTTINNLSVPRLPRTDYFGNTQERLGVTTAFQFRPSDTVELSLDLVHANFTNERESHNFDSAFRNQFNQITPNHLVLDQSGTGVVAGEFSGVLGRTESRLTPSETDFNQMVFTGKWNINDRLTMTGLLGQAKSDFDSTQYRFNIQTKARHDFGYDYRQNSNIPVMTYGYDIMDENLYEFDSLVYRKNMIERDNITGKLDFELKSDARDSNIKFGLVHNIREVDALEIRRTDVNTLLKQTPTGLTQALPVDDFGRGLGAPSGFLKTFLVLDFDKTIDAYNFPALTGADINPAGSTFYVEEKTLGAYVEWNVNDFSLFGKTLRTNAGLRVVETESTIQAYTGGAGNTLVPMEANNDYVDVLPSINFAWEVTDDVLVRLGLSRNITRPDLERLSPSASFGLESGEISVGNPNLDPMRANSLDVGVEWYFNEDALLAGTFFYKDVESFIATESTERLLDPVYHQIVRDLSSNHAPLDQNWGHNEPINNDGAKVKGFELVYQQPFTFLPGAFSNMGTVINYTWVDSESNYGTGENPITSKLIGLSENSYNMTLYYETELYGARVSVNKRDDYLTRVPGREGNSIEGKTGPTNIDFSAFYNINDNLTVSLEAINVTDEKERLFGDDANRVVALSHTGRQFFVGIRGNF</sequence>
<reference evidence="8" key="1">
    <citation type="submission" date="2018-07" db="EMBL/GenBank/DDBJ databases">
        <title>Genome assembly of strain Ka43.</title>
        <authorList>
            <person name="Kukolya J."/>
            <person name="Nagy I."/>
            <person name="Horvath B."/>
            <person name="Toth A."/>
        </authorList>
    </citation>
    <scope>NUCLEOTIDE SEQUENCE</scope>
    <source>
        <strain evidence="8">KB43</strain>
    </source>
</reference>
<dbReference type="RefSeq" id="WP_193910570.1">
    <property type="nucleotide sequence ID" value="NZ_PRDL01000001.1"/>
</dbReference>
<feature type="signal peptide" evidence="5">
    <location>
        <begin position="1"/>
        <end position="31"/>
    </location>
</feature>